<reference evidence="2 3" key="1">
    <citation type="submission" date="2023-01" db="EMBL/GenBank/DDBJ databases">
        <title>Novel species of the genus Asticcacaulis isolated from rivers.</title>
        <authorList>
            <person name="Lu H."/>
        </authorList>
    </citation>
    <scope>NUCLEOTIDE SEQUENCE [LARGE SCALE GENOMIC DNA]</scope>
    <source>
        <strain evidence="2 3">LKC15W</strain>
    </source>
</reference>
<dbReference type="InterPro" id="IPR013654">
    <property type="entry name" value="PAS_2"/>
</dbReference>
<accession>A0ABT5HIW4</accession>
<evidence type="ECO:0000313" key="2">
    <source>
        <dbReference type="EMBL" id="MDC7676174.1"/>
    </source>
</evidence>
<dbReference type="Pfam" id="PF08446">
    <property type="entry name" value="PAS_2"/>
    <property type="match status" value="1"/>
</dbReference>
<dbReference type="SUPFAM" id="SSF55785">
    <property type="entry name" value="PYP-like sensor domain (PAS domain)"/>
    <property type="match status" value="1"/>
</dbReference>
<dbReference type="Proteomes" id="UP001218579">
    <property type="component" value="Unassembled WGS sequence"/>
</dbReference>
<dbReference type="EMBL" id="JAQQKV010000002">
    <property type="protein sequence ID" value="MDC7676174.1"/>
    <property type="molecule type" value="Genomic_DNA"/>
</dbReference>
<dbReference type="InterPro" id="IPR035965">
    <property type="entry name" value="PAS-like_dom_sf"/>
</dbReference>
<evidence type="ECO:0000259" key="1">
    <source>
        <dbReference type="Pfam" id="PF08446"/>
    </source>
</evidence>
<feature type="domain" description="PAS fold-2" evidence="1">
    <location>
        <begin position="22"/>
        <end position="76"/>
    </location>
</feature>
<dbReference type="RefSeq" id="WP_272744524.1">
    <property type="nucleotide sequence ID" value="NZ_JAQQKV010000002.1"/>
</dbReference>
<gene>
    <name evidence="2" type="ORF">PQU98_08535</name>
</gene>
<dbReference type="Gene3D" id="3.30.450.20">
    <property type="entry name" value="PAS domain"/>
    <property type="match status" value="1"/>
</dbReference>
<keyword evidence="3" id="KW-1185">Reference proteome</keyword>
<evidence type="ECO:0000313" key="3">
    <source>
        <dbReference type="Proteomes" id="UP001218579"/>
    </source>
</evidence>
<organism evidence="2 3">
    <name type="scientific">Asticcacaulis machinosus</name>
    <dbReference type="NCBI Taxonomy" id="2984211"/>
    <lineage>
        <taxon>Bacteria</taxon>
        <taxon>Pseudomonadati</taxon>
        <taxon>Pseudomonadota</taxon>
        <taxon>Alphaproteobacteria</taxon>
        <taxon>Caulobacterales</taxon>
        <taxon>Caulobacteraceae</taxon>
        <taxon>Asticcacaulis</taxon>
    </lineage>
</organism>
<proteinExistence type="predicted"/>
<sequence>MRKRPRVGRQAALTDDAADRPEDRIIVQVSADVEVILGVSAPDVLGTSLDDLMGKSQVDYLLKVARDGELQPMRWAMRLKNASTWAWMVISPNPSALMTSKRSSPNSFCEPKLS</sequence>
<protein>
    <recommendedName>
        <fullName evidence="1">PAS fold-2 domain-containing protein</fullName>
    </recommendedName>
</protein>
<comment type="caution">
    <text evidence="2">The sequence shown here is derived from an EMBL/GenBank/DDBJ whole genome shotgun (WGS) entry which is preliminary data.</text>
</comment>
<name>A0ABT5HIW4_9CAUL</name>